<evidence type="ECO:0000256" key="11">
    <source>
        <dbReference type="ARBA" id="ARBA00023264"/>
    </source>
</evidence>
<dbReference type="Proteomes" id="UP000288716">
    <property type="component" value="Unassembled WGS sequence"/>
</dbReference>
<evidence type="ECO:0000256" key="7">
    <source>
        <dbReference type="ARBA" id="ARBA00022989"/>
    </source>
</evidence>
<dbReference type="GO" id="GO:0008654">
    <property type="term" value="P:phospholipid biosynthetic process"/>
    <property type="evidence" value="ECO:0007669"/>
    <property type="project" value="UniProtKB-KW"/>
</dbReference>
<comment type="pathway">
    <text evidence="2">Lipid metabolism.</text>
</comment>
<keyword evidence="12 16" id="KW-0012">Acyltransferase</keyword>
<evidence type="ECO:0000256" key="4">
    <source>
        <dbReference type="ARBA" id="ARBA00022516"/>
    </source>
</evidence>
<comment type="caution">
    <text evidence="16">The sequence shown here is derived from an EMBL/GenBank/DDBJ whole genome shotgun (WGS) entry which is preliminary data.</text>
</comment>
<evidence type="ECO:0000313" key="17">
    <source>
        <dbReference type="Proteomes" id="UP000288716"/>
    </source>
</evidence>
<evidence type="ECO:0000256" key="2">
    <source>
        <dbReference type="ARBA" id="ARBA00005189"/>
    </source>
</evidence>
<evidence type="ECO:0000256" key="5">
    <source>
        <dbReference type="ARBA" id="ARBA00022679"/>
    </source>
</evidence>
<protein>
    <submittedName>
        <fullName evidence="16">Lysophosphatidylcholine acyltransferase 1-like protein</fullName>
    </submittedName>
</protein>
<feature type="chain" id="PRO_5019421421" evidence="14">
    <location>
        <begin position="26"/>
        <end position="322"/>
    </location>
</feature>
<evidence type="ECO:0000256" key="13">
    <source>
        <dbReference type="ARBA" id="ARBA00025707"/>
    </source>
</evidence>
<dbReference type="InterPro" id="IPR002123">
    <property type="entry name" value="Plipid/glycerol_acylTrfase"/>
</dbReference>
<organism evidence="16 17">
    <name type="scientific">Leptotrombidium deliense</name>
    <dbReference type="NCBI Taxonomy" id="299467"/>
    <lineage>
        <taxon>Eukaryota</taxon>
        <taxon>Metazoa</taxon>
        <taxon>Ecdysozoa</taxon>
        <taxon>Arthropoda</taxon>
        <taxon>Chelicerata</taxon>
        <taxon>Arachnida</taxon>
        <taxon>Acari</taxon>
        <taxon>Acariformes</taxon>
        <taxon>Trombidiformes</taxon>
        <taxon>Prostigmata</taxon>
        <taxon>Anystina</taxon>
        <taxon>Parasitengona</taxon>
        <taxon>Trombiculoidea</taxon>
        <taxon>Trombiculidae</taxon>
        <taxon>Leptotrombidium</taxon>
    </lineage>
</organism>
<dbReference type="Pfam" id="PF01553">
    <property type="entry name" value="Acyltransferase"/>
    <property type="match status" value="1"/>
</dbReference>
<dbReference type="AlphaFoldDB" id="A0A443S5I7"/>
<dbReference type="PANTHER" id="PTHR23063:SF52">
    <property type="entry name" value="LYSOPHOSPHATIDYLCHOLINE ACYLTRANSFERASE"/>
    <property type="match status" value="1"/>
</dbReference>
<dbReference type="EMBL" id="NCKV01007874">
    <property type="protein sequence ID" value="RWS22800.1"/>
    <property type="molecule type" value="Genomic_DNA"/>
</dbReference>
<dbReference type="STRING" id="299467.A0A443S5I7"/>
<reference evidence="16 17" key="1">
    <citation type="journal article" date="2018" name="Gigascience">
        <title>Genomes of trombidid mites reveal novel predicted allergens and laterally-transferred genes associated with secondary metabolism.</title>
        <authorList>
            <person name="Dong X."/>
            <person name="Chaisiri K."/>
            <person name="Xia D."/>
            <person name="Armstrong S.D."/>
            <person name="Fang Y."/>
            <person name="Donnelly M.J."/>
            <person name="Kadowaki T."/>
            <person name="McGarry J.W."/>
            <person name="Darby A.C."/>
            <person name="Makepeace B.L."/>
        </authorList>
    </citation>
    <scope>NUCLEOTIDE SEQUENCE [LARGE SCALE GENOMIC DNA]</scope>
    <source>
        <strain evidence="16">UoL-UT</strain>
    </source>
</reference>
<dbReference type="SMART" id="SM00563">
    <property type="entry name" value="PlsC"/>
    <property type="match status" value="1"/>
</dbReference>
<keyword evidence="4" id="KW-0444">Lipid biosynthesis</keyword>
<evidence type="ECO:0000256" key="8">
    <source>
        <dbReference type="ARBA" id="ARBA00023098"/>
    </source>
</evidence>
<evidence type="ECO:0000256" key="3">
    <source>
        <dbReference type="ARBA" id="ARBA00008655"/>
    </source>
</evidence>
<dbReference type="CDD" id="cd07991">
    <property type="entry name" value="LPLAT_LPCAT1-like"/>
    <property type="match status" value="1"/>
</dbReference>
<gene>
    <name evidence="16" type="ORF">B4U80_13489</name>
</gene>
<evidence type="ECO:0000313" key="16">
    <source>
        <dbReference type="EMBL" id="RWS22800.1"/>
    </source>
</evidence>
<dbReference type="PANTHER" id="PTHR23063">
    <property type="entry name" value="PHOSPHOLIPID ACYLTRANSFERASE"/>
    <property type="match status" value="1"/>
</dbReference>
<proteinExistence type="inferred from homology"/>
<comment type="subcellular location">
    <subcellularLocation>
        <location evidence="1">Membrane</location>
    </subcellularLocation>
</comment>
<keyword evidence="17" id="KW-1185">Reference proteome</keyword>
<evidence type="ECO:0000256" key="10">
    <source>
        <dbReference type="ARBA" id="ARBA00023209"/>
    </source>
</evidence>
<feature type="domain" description="Phospholipid/glycerol acyltransferase" evidence="15">
    <location>
        <begin position="47"/>
        <end position="154"/>
    </location>
</feature>
<keyword evidence="6" id="KW-0812">Transmembrane</keyword>
<evidence type="ECO:0000256" key="14">
    <source>
        <dbReference type="SAM" id="SignalP"/>
    </source>
</evidence>
<comment type="similarity">
    <text evidence="3">Belongs to the 1-acyl-sn-glycerol-3-phosphate acyltransferase family.</text>
</comment>
<evidence type="ECO:0000259" key="15">
    <source>
        <dbReference type="SMART" id="SM00563"/>
    </source>
</evidence>
<evidence type="ECO:0000256" key="1">
    <source>
        <dbReference type="ARBA" id="ARBA00004370"/>
    </source>
</evidence>
<dbReference type="OrthoDB" id="272512at2759"/>
<keyword evidence="14" id="KW-0732">Signal</keyword>
<keyword evidence="11" id="KW-1208">Phospholipid metabolism</keyword>
<dbReference type="GO" id="GO:0008374">
    <property type="term" value="F:O-acyltransferase activity"/>
    <property type="evidence" value="ECO:0007669"/>
    <property type="project" value="InterPro"/>
</dbReference>
<dbReference type="GO" id="GO:0042171">
    <property type="term" value="F:lysophosphatidic acid acyltransferase activity"/>
    <property type="evidence" value="ECO:0007669"/>
    <property type="project" value="TreeGrafter"/>
</dbReference>
<dbReference type="GO" id="GO:0016020">
    <property type="term" value="C:membrane"/>
    <property type="evidence" value="ECO:0007669"/>
    <property type="project" value="UniProtKB-SubCell"/>
</dbReference>
<keyword evidence="9" id="KW-0472">Membrane</keyword>
<dbReference type="InterPro" id="IPR045252">
    <property type="entry name" value="LPCAT1-like"/>
</dbReference>
<keyword evidence="7" id="KW-1133">Transmembrane helix</keyword>
<dbReference type="VEuPathDB" id="VectorBase:LDEU009240"/>
<feature type="signal peptide" evidence="14">
    <location>
        <begin position="1"/>
        <end position="25"/>
    </location>
</feature>
<keyword evidence="10" id="KW-0594">Phospholipid biosynthesis</keyword>
<dbReference type="SUPFAM" id="SSF69593">
    <property type="entry name" value="Glycerol-3-phosphate (1)-acyltransferase"/>
    <property type="match status" value="1"/>
</dbReference>
<name>A0A443S5I7_9ACAR</name>
<dbReference type="GO" id="GO:0005783">
    <property type="term" value="C:endoplasmic reticulum"/>
    <property type="evidence" value="ECO:0007669"/>
    <property type="project" value="TreeGrafter"/>
</dbReference>
<comment type="pathway">
    <text evidence="13">Phospholipid metabolism.</text>
</comment>
<keyword evidence="5 16" id="KW-0808">Transferase</keyword>
<evidence type="ECO:0000256" key="12">
    <source>
        <dbReference type="ARBA" id="ARBA00023315"/>
    </source>
</evidence>
<evidence type="ECO:0000256" key="9">
    <source>
        <dbReference type="ARBA" id="ARBA00023136"/>
    </source>
</evidence>
<keyword evidence="8" id="KW-0443">Lipid metabolism</keyword>
<accession>A0A443S5I7</accession>
<sequence>MFIPNLWFRMVVFLMSFYWIPVIDRSRESHERGRRLDDNSEEKPAPIVLLMPHSSVFDLIGISLFSHLTCVARYQITKVWFISQLVLLNDPILVKREDENSRKEVINTIKERAKTDQIIMLPEGTNGNREFVLKFKNGAFNPGTPVQALFMQYNCNDLLFKKIDHITWTWEGPTVFQCLYMTCCKLWTFAKIIKLPIYYPNSAEKENANLYAINVQKFVCEMTGTRLSLYSFDDVRYLGLCREAGISRSPVCVKLVKMCYRICVEESKRDANQLLTNNSESETQLTQRNISRGRLEINRNAIDPDSISISSGRSVELIGCKV</sequence>
<evidence type="ECO:0000256" key="6">
    <source>
        <dbReference type="ARBA" id="ARBA00022692"/>
    </source>
</evidence>